<feature type="non-terminal residue" evidence="1">
    <location>
        <position position="1"/>
    </location>
</feature>
<name>A0AAF0TCN0_SOLVR</name>
<sequence length="89" mass="9767">TNFNLNAFSDIDWAGNVNDKKSISGNLFTLGSAAITWGSKKQSTTSLSSSDVEYVAAASSTCQVLWLRKLLADLHQEQKRETKILCDNL</sequence>
<dbReference type="AlphaFoldDB" id="A0AAF0TCN0"/>
<reference evidence="1" key="1">
    <citation type="submission" date="2023-08" db="EMBL/GenBank/DDBJ databases">
        <title>A de novo genome assembly of Solanum verrucosum Schlechtendal, a Mexican diploid species geographically isolated from the other diploid A-genome species in potato relatives.</title>
        <authorList>
            <person name="Hosaka K."/>
        </authorList>
    </citation>
    <scope>NUCLEOTIDE SEQUENCE</scope>
    <source>
        <tissue evidence="1">Young leaves</tissue>
    </source>
</reference>
<organism evidence="1 2">
    <name type="scientific">Solanum verrucosum</name>
    <dbReference type="NCBI Taxonomy" id="315347"/>
    <lineage>
        <taxon>Eukaryota</taxon>
        <taxon>Viridiplantae</taxon>
        <taxon>Streptophyta</taxon>
        <taxon>Embryophyta</taxon>
        <taxon>Tracheophyta</taxon>
        <taxon>Spermatophyta</taxon>
        <taxon>Magnoliopsida</taxon>
        <taxon>eudicotyledons</taxon>
        <taxon>Gunneridae</taxon>
        <taxon>Pentapetalae</taxon>
        <taxon>asterids</taxon>
        <taxon>lamiids</taxon>
        <taxon>Solanales</taxon>
        <taxon>Solanaceae</taxon>
        <taxon>Solanoideae</taxon>
        <taxon>Solaneae</taxon>
        <taxon>Solanum</taxon>
    </lineage>
</organism>
<dbReference type="Proteomes" id="UP001234989">
    <property type="component" value="Chromosome 1"/>
</dbReference>
<evidence type="ECO:0000313" key="1">
    <source>
        <dbReference type="EMBL" id="WMV08335.1"/>
    </source>
</evidence>
<evidence type="ECO:0000313" key="2">
    <source>
        <dbReference type="Proteomes" id="UP001234989"/>
    </source>
</evidence>
<dbReference type="EMBL" id="CP133612">
    <property type="protein sequence ID" value="WMV08335.1"/>
    <property type="molecule type" value="Genomic_DNA"/>
</dbReference>
<keyword evidence="2" id="KW-1185">Reference proteome</keyword>
<protein>
    <submittedName>
        <fullName evidence="1">Uncharacterized protein</fullName>
    </submittedName>
</protein>
<accession>A0AAF0TCN0</accession>
<proteinExistence type="predicted"/>
<gene>
    <name evidence="1" type="ORF">MTR67_001720</name>
</gene>
<dbReference type="PANTHER" id="PTHR11439">
    <property type="entry name" value="GAG-POL-RELATED RETROTRANSPOSON"/>
    <property type="match status" value="1"/>
</dbReference>
<dbReference type="PANTHER" id="PTHR11439:SF463">
    <property type="entry name" value="REVERSE TRANSCRIPTASE TY1_COPIA-TYPE DOMAIN-CONTAINING PROTEIN"/>
    <property type="match status" value="1"/>
</dbReference>
<dbReference type="CDD" id="cd09272">
    <property type="entry name" value="RNase_HI_RT_Ty1"/>
    <property type="match status" value="1"/>
</dbReference>